<dbReference type="GeneID" id="63766785"/>
<feature type="transmembrane region" description="Helical" evidence="1">
    <location>
        <begin position="6"/>
        <end position="24"/>
    </location>
</feature>
<feature type="domain" description="DUF7702" evidence="2">
    <location>
        <begin position="4"/>
        <end position="233"/>
    </location>
</feature>
<dbReference type="RefSeq" id="XP_040696698.1">
    <property type="nucleotide sequence ID" value="XM_040850712.1"/>
</dbReference>
<sequence length="254" mass="27223">MSGLDAAQLAIFAVLSLPVLYLIYSHGRRGFLGWGFLLIYCILRLTGAGMAISNSGPSAQIISSIGLSPMLLALDGILHEACYRRTYRYQALNKGLEYATMAVYHVLIVTGVALVGSGAGGLAGDQPEASDLKHVKVGMALLEIGWGFLVLWALWTLKERSHAVSTAREGSILLYGVLVALFVEEIQLIYSLLAQCTQRADLNPTTGNLAGRVVLGFLPGVIATVVLVVVGVWTRGVSPKKSVNELDPRRSGWV</sequence>
<dbReference type="PANTHER" id="PTHR42109:SF3">
    <property type="entry name" value="INTEGRAL MEMBRANE PROTEIN (AFU_ORTHOLOGUE AFUA_5G00100)"/>
    <property type="match status" value="1"/>
</dbReference>
<name>A0A1L9T0A4_9EURO</name>
<evidence type="ECO:0000313" key="3">
    <source>
        <dbReference type="EMBL" id="OJJ52892.1"/>
    </source>
</evidence>
<feature type="transmembrane region" description="Helical" evidence="1">
    <location>
        <begin position="172"/>
        <end position="193"/>
    </location>
</feature>
<evidence type="ECO:0000256" key="1">
    <source>
        <dbReference type="SAM" id="Phobius"/>
    </source>
</evidence>
<keyword evidence="1" id="KW-0472">Membrane</keyword>
<keyword evidence="1" id="KW-1133">Transmembrane helix</keyword>
<feature type="transmembrane region" description="Helical" evidence="1">
    <location>
        <begin position="31"/>
        <end position="52"/>
    </location>
</feature>
<proteinExistence type="predicted"/>
<evidence type="ECO:0000313" key="4">
    <source>
        <dbReference type="Proteomes" id="UP000184356"/>
    </source>
</evidence>
<dbReference type="OrthoDB" id="2560628at2759"/>
<dbReference type="AlphaFoldDB" id="A0A1L9T0A4"/>
<dbReference type="Proteomes" id="UP000184356">
    <property type="component" value="Unassembled WGS sequence"/>
</dbReference>
<dbReference type="PANTHER" id="PTHR42109">
    <property type="entry name" value="UNPLACED GENOMIC SCAFFOLD UM_SCAF_CONTIG_1.265, WHOLE GENOME SHOTGUN SEQUENCE"/>
    <property type="match status" value="1"/>
</dbReference>
<dbReference type="VEuPathDB" id="FungiDB:ASPSYDRAFT_73447"/>
<keyword evidence="1" id="KW-0812">Transmembrane</keyword>
<feature type="transmembrane region" description="Helical" evidence="1">
    <location>
        <begin position="137"/>
        <end position="157"/>
    </location>
</feature>
<feature type="transmembrane region" description="Helical" evidence="1">
    <location>
        <begin position="58"/>
        <end position="78"/>
    </location>
</feature>
<dbReference type="InterPro" id="IPR056119">
    <property type="entry name" value="DUF7702"/>
</dbReference>
<accession>A0A1L9T0A4</accession>
<dbReference type="EMBL" id="KV878599">
    <property type="protein sequence ID" value="OJJ52892.1"/>
    <property type="molecule type" value="Genomic_DNA"/>
</dbReference>
<dbReference type="Pfam" id="PF24800">
    <property type="entry name" value="DUF7702"/>
    <property type="match status" value="1"/>
</dbReference>
<reference evidence="4" key="1">
    <citation type="journal article" date="2017" name="Genome Biol.">
        <title>Comparative genomics reveals high biological diversity and specific adaptations in the industrially and medically important fungal genus Aspergillus.</title>
        <authorList>
            <person name="de Vries R.P."/>
            <person name="Riley R."/>
            <person name="Wiebenga A."/>
            <person name="Aguilar-Osorio G."/>
            <person name="Amillis S."/>
            <person name="Uchima C.A."/>
            <person name="Anderluh G."/>
            <person name="Asadollahi M."/>
            <person name="Askin M."/>
            <person name="Barry K."/>
            <person name="Battaglia E."/>
            <person name="Bayram O."/>
            <person name="Benocci T."/>
            <person name="Braus-Stromeyer S.A."/>
            <person name="Caldana C."/>
            <person name="Canovas D."/>
            <person name="Cerqueira G.C."/>
            <person name="Chen F."/>
            <person name="Chen W."/>
            <person name="Choi C."/>
            <person name="Clum A."/>
            <person name="Dos Santos R.A."/>
            <person name="Damasio A.R."/>
            <person name="Diallinas G."/>
            <person name="Emri T."/>
            <person name="Fekete E."/>
            <person name="Flipphi M."/>
            <person name="Freyberg S."/>
            <person name="Gallo A."/>
            <person name="Gournas C."/>
            <person name="Habgood R."/>
            <person name="Hainaut M."/>
            <person name="Harispe M.L."/>
            <person name="Henrissat B."/>
            <person name="Hilden K.S."/>
            <person name="Hope R."/>
            <person name="Hossain A."/>
            <person name="Karabika E."/>
            <person name="Karaffa L."/>
            <person name="Karanyi Z."/>
            <person name="Krasevec N."/>
            <person name="Kuo A."/>
            <person name="Kusch H."/>
            <person name="LaButti K."/>
            <person name="Lagendijk E.L."/>
            <person name="Lapidus A."/>
            <person name="Levasseur A."/>
            <person name="Lindquist E."/>
            <person name="Lipzen A."/>
            <person name="Logrieco A.F."/>
            <person name="MacCabe A."/>
            <person name="Maekelae M.R."/>
            <person name="Malavazi I."/>
            <person name="Melin P."/>
            <person name="Meyer V."/>
            <person name="Mielnichuk N."/>
            <person name="Miskei M."/>
            <person name="Molnar A.P."/>
            <person name="Mule G."/>
            <person name="Ngan C.Y."/>
            <person name="Orejas M."/>
            <person name="Orosz E."/>
            <person name="Ouedraogo J.P."/>
            <person name="Overkamp K.M."/>
            <person name="Park H.-S."/>
            <person name="Perrone G."/>
            <person name="Piumi F."/>
            <person name="Punt P.J."/>
            <person name="Ram A.F."/>
            <person name="Ramon A."/>
            <person name="Rauscher S."/>
            <person name="Record E."/>
            <person name="Riano-Pachon D.M."/>
            <person name="Robert V."/>
            <person name="Roehrig J."/>
            <person name="Ruller R."/>
            <person name="Salamov A."/>
            <person name="Salih N.S."/>
            <person name="Samson R.A."/>
            <person name="Sandor E."/>
            <person name="Sanguinetti M."/>
            <person name="Schuetze T."/>
            <person name="Sepcic K."/>
            <person name="Shelest E."/>
            <person name="Sherlock G."/>
            <person name="Sophianopoulou V."/>
            <person name="Squina F.M."/>
            <person name="Sun H."/>
            <person name="Susca A."/>
            <person name="Todd R.B."/>
            <person name="Tsang A."/>
            <person name="Unkles S.E."/>
            <person name="van de Wiele N."/>
            <person name="van Rossen-Uffink D."/>
            <person name="Oliveira J.V."/>
            <person name="Vesth T.C."/>
            <person name="Visser J."/>
            <person name="Yu J.-H."/>
            <person name="Zhou M."/>
            <person name="Andersen M.R."/>
            <person name="Archer D.B."/>
            <person name="Baker S.E."/>
            <person name="Benoit I."/>
            <person name="Brakhage A.A."/>
            <person name="Braus G.H."/>
            <person name="Fischer R."/>
            <person name="Frisvad J.C."/>
            <person name="Goldman G.H."/>
            <person name="Houbraken J."/>
            <person name="Oakley B."/>
            <person name="Pocsi I."/>
            <person name="Scazzocchio C."/>
            <person name="Seiboth B."/>
            <person name="vanKuyk P.A."/>
            <person name="Wortman J."/>
            <person name="Dyer P.S."/>
            <person name="Grigoriev I.V."/>
        </authorList>
    </citation>
    <scope>NUCLEOTIDE SEQUENCE [LARGE SCALE GENOMIC DNA]</scope>
    <source>
        <strain evidence="4">CBS 593.65</strain>
    </source>
</reference>
<feature type="transmembrane region" description="Helical" evidence="1">
    <location>
        <begin position="98"/>
        <end position="117"/>
    </location>
</feature>
<gene>
    <name evidence="3" type="ORF">ASPSYDRAFT_73447</name>
</gene>
<protein>
    <recommendedName>
        <fullName evidence="2">DUF7702 domain-containing protein</fullName>
    </recommendedName>
</protein>
<organism evidence="3 4">
    <name type="scientific">Aspergillus sydowii CBS 593.65</name>
    <dbReference type="NCBI Taxonomy" id="1036612"/>
    <lineage>
        <taxon>Eukaryota</taxon>
        <taxon>Fungi</taxon>
        <taxon>Dikarya</taxon>
        <taxon>Ascomycota</taxon>
        <taxon>Pezizomycotina</taxon>
        <taxon>Eurotiomycetes</taxon>
        <taxon>Eurotiomycetidae</taxon>
        <taxon>Eurotiales</taxon>
        <taxon>Aspergillaceae</taxon>
        <taxon>Aspergillus</taxon>
        <taxon>Aspergillus subgen. Nidulantes</taxon>
    </lineage>
</organism>
<evidence type="ECO:0000259" key="2">
    <source>
        <dbReference type="Pfam" id="PF24800"/>
    </source>
</evidence>
<keyword evidence="4" id="KW-1185">Reference proteome</keyword>
<feature type="transmembrane region" description="Helical" evidence="1">
    <location>
        <begin position="213"/>
        <end position="233"/>
    </location>
</feature>